<keyword evidence="3" id="KW-1185">Reference proteome</keyword>
<dbReference type="OrthoDB" id="1932225at2759"/>
<feature type="region of interest" description="Disordered" evidence="1">
    <location>
        <begin position="1"/>
        <end position="94"/>
    </location>
</feature>
<organism evidence="2 3">
    <name type="scientific">Zingiber officinale</name>
    <name type="common">Ginger</name>
    <name type="synonym">Amomum zingiber</name>
    <dbReference type="NCBI Taxonomy" id="94328"/>
    <lineage>
        <taxon>Eukaryota</taxon>
        <taxon>Viridiplantae</taxon>
        <taxon>Streptophyta</taxon>
        <taxon>Embryophyta</taxon>
        <taxon>Tracheophyta</taxon>
        <taxon>Spermatophyta</taxon>
        <taxon>Magnoliopsida</taxon>
        <taxon>Liliopsida</taxon>
        <taxon>Zingiberales</taxon>
        <taxon>Zingiberaceae</taxon>
        <taxon>Zingiber</taxon>
    </lineage>
</organism>
<name>A0A8J5I111_ZINOF</name>
<accession>A0A8J5I111</accession>
<feature type="compositionally biased region" description="Low complexity" evidence="1">
    <location>
        <begin position="63"/>
        <end position="73"/>
    </location>
</feature>
<sequence>MRRFTAHPRFFSSLKQMEDRLETEAQDEPEPPTLNHPPSPIFLDFACPDGKQTSQPPPPDSSDPPLNFLSSLSCPQDEDPKSQPGEDGEESDEIEQLMSLLCLREGQESSGGGESSCHCSGGGFFSKIAGVKEPKCSKERERLYGWIDYYYKEKKESARLAHLLLAKAWCLNRSGGDSLVEIEFPSTIVEFLEQDPPTMKDLWFR</sequence>
<protein>
    <submittedName>
        <fullName evidence="2">Uncharacterized protein</fullName>
    </submittedName>
</protein>
<feature type="compositionally biased region" description="Pro residues" evidence="1">
    <location>
        <begin position="31"/>
        <end position="40"/>
    </location>
</feature>
<reference evidence="2 3" key="1">
    <citation type="submission" date="2020-08" db="EMBL/GenBank/DDBJ databases">
        <title>Plant Genome Project.</title>
        <authorList>
            <person name="Zhang R.-G."/>
        </authorList>
    </citation>
    <scope>NUCLEOTIDE SEQUENCE [LARGE SCALE GENOMIC DNA]</scope>
    <source>
        <tissue evidence="2">Rhizome</tissue>
    </source>
</reference>
<evidence type="ECO:0000313" key="2">
    <source>
        <dbReference type="EMBL" id="KAG6535776.1"/>
    </source>
</evidence>
<evidence type="ECO:0000256" key="1">
    <source>
        <dbReference type="SAM" id="MobiDB-lite"/>
    </source>
</evidence>
<dbReference type="AlphaFoldDB" id="A0A8J5I111"/>
<dbReference type="Proteomes" id="UP000734854">
    <property type="component" value="Unassembled WGS sequence"/>
</dbReference>
<proteinExistence type="predicted"/>
<dbReference type="EMBL" id="JACMSC010000001">
    <property type="protein sequence ID" value="KAG6535776.1"/>
    <property type="molecule type" value="Genomic_DNA"/>
</dbReference>
<comment type="caution">
    <text evidence="2">The sequence shown here is derived from an EMBL/GenBank/DDBJ whole genome shotgun (WGS) entry which is preliminary data.</text>
</comment>
<evidence type="ECO:0000313" key="3">
    <source>
        <dbReference type="Proteomes" id="UP000734854"/>
    </source>
</evidence>
<gene>
    <name evidence="2" type="ORF">ZIOFF_000805</name>
</gene>